<comment type="similarity">
    <text evidence="1">Belongs to the UPF0102 family.</text>
</comment>
<evidence type="ECO:0000313" key="2">
    <source>
        <dbReference type="EMBL" id="OGH83842.1"/>
    </source>
</evidence>
<name>A0A1F6NIZ8_9BACT</name>
<gene>
    <name evidence="2" type="ORF">A2261_02295</name>
</gene>
<dbReference type="Gene3D" id="3.40.1350.10">
    <property type="match status" value="1"/>
</dbReference>
<dbReference type="InterPro" id="IPR011856">
    <property type="entry name" value="tRNA_endonuc-like_dom_sf"/>
</dbReference>
<reference evidence="2 3" key="1">
    <citation type="journal article" date="2016" name="Nat. Commun.">
        <title>Thousands of microbial genomes shed light on interconnected biogeochemical processes in an aquifer system.</title>
        <authorList>
            <person name="Anantharaman K."/>
            <person name="Brown C.T."/>
            <person name="Hug L.A."/>
            <person name="Sharon I."/>
            <person name="Castelle C.J."/>
            <person name="Probst A.J."/>
            <person name="Thomas B.C."/>
            <person name="Singh A."/>
            <person name="Wilkins M.J."/>
            <person name="Karaoz U."/>
            <person name="Brodie E.L."/>
            <person name="Williams K.H."/>
            <person name="Hubbard S.S."/>
            <person name="Banfield J.F."/>
        </authorList>
    </citation>
    <scope>NUCLEOTIDE SEQUENCE [LARGE SCALE GENOMIC DNA]</scope>
</reference>
<dbReference type="InterPro" id="IPR011335">
    <property type="entry name" value="Restrct_endonuc-II-like"/>
</dbReference>
<dbReference type="Proteomes" id="UP000177803">
    <property type="component" value="Unassembled WGS sequence"/>
</dbReference>
<dbReference type="AlphaFoldDB" id="A0A1F6NIZ8"/>
<evidence type="ECO:0000256" key="1">
    <source>
        <dbReference type="ARBA" id="ARBA00006738"/>
    </source>
</evidence>
<accession>A0A1F6NIZ8</accession>
<dbReference type="SUPFAM" id="SSF52980">
    <property type="entry name" value="Restriction endonuclease-like"/>
    <property type="match status" value="1"/>
</dbReference>
<protein>
    <submittedName>
        <fullName evidence="2">Uncharacterized protein</fullName>
    </submittedName>
</protein>
<organism evidence="2 3">
    <name type="scientific">Candidatus Magasanikbacteria bacterium RIFOXYA2_FULL_44_8</name>
    <dbReference type="NCBI Taxonomy" id="1798696"/>
    <lineage>
        <taxon>Bacteria</taxon>
        <taxon>Candidatus Magasanikiibacteriota</taxon>
    </lineage>
</organism>
<dbReference type="InterPro" id="IPR003509">
    <property type="entry name" value="UPF0102_YraN-like"/>
</dbReference>
<dbReference type="GO" id="GO:0003676">
    <property type="term" value="F:nucleic acid binding"/>
    <property type="evidence" value="ECO:0007669"/>
    <property type="project" value="InterPro"/>
</dbReference>
<comment type="caution">
    <text evidence="2">The sequence shown here is derived from an EMBL/GenBank/DDBJ whole genome shotgun (WGS) entry which is preliminary data.</text>
</comment>
<dbReference type="PANTHER" id="PTHR34039:SF1">
    <property type="entry name" value="UPF0102 PROTEIN YRAN"/>
    <property type="match status" value="1"/>
</dbReference>
<proteinExistence type="inferred from homology"/>
<sequence>MVRRNKDLGDWGEKQACDFLVRYGFAIVEQNFHTTTGEVDIIARKGSDIYFIEVKTRLEQALATDEAITGLKKMKFQRAVRAYSYRHDIAEECIVLAGLVVLVDKRARSVRFRMVTW</sequence>
<evidence type="ECO:0000313" key="3">
    <source>
        <dbReference type="Proteomes" id="UP000177803"/>
    </source>
</evidence>
<dbReference type="EMBL" id="MFQR01000059">
    <property type="protein sequence ID" value="OGH83842.1"/>
    <property type="molecule type" value="Genomic_DNA"/>
</dbReference>
<dbReference type="Pfam" id="PF02021">
    <property type="entry name" value="UPF0102"/>
    <property type="match status" value="1"/>
</dbReference>
<dbReference type="PANTHER" id="PTHR34039">
    <property type="entry name" value="UPF0102 PROTEIN YRAN"/>
    <property type="match status" value="1"/>
</dbReference>